<dbReference type="OrthoDB" id="3065051at2759"/>
<reference evidence="3" key="2">
    <citation type="submission" date="2015-01" db="EMBL/GenBank/DDBJ databases">
        <title>Evolutionary Origins and Diversification of the Mycorrhizal Mutualists.</title>
        <authorList>
            <consortium name="DOE Joint Genome Institute"/>
            <consortium name="Mycorrhizal Genomics Consortium"/>
            <person name="Kohler A."/>
            <person name="Kuo A."/>
            <person name="Nagy L.G."/>
            <person name="Floudas D."/>
            <person name="Copeland A."/>
            <person name="Barry K.W."/>
            <person name="Cichocki N."/>
            <person name="Veneault-Fourrey C."/>
            <person name="LaButti K."/>
            <person name="Lindquist E.A."/>
            <person name="Lipzen A."/>
            <person name="Lundell T."/>
            <person name="Morin E."/>
            <person name="Murat C."/>
            <person name="Riley R."/>
            <person name="Ohm R."/>
            <person name="Sun H."/>
            <person name="Tunlid A."/>
            <person name="Henrissat B."/>
            <person name="Grigoriev I.V."/>
            <person name="Hibbett D.S."/>
            <person name="Martin F."/>
        </authorList>
    </citation>
    <scope>NUCLEOTIDE SEQUENCE [LARGE SCALE GENOMIC DNA]</scope>
    <source>
        <strain evidence="3">h7</strain>
    </source>
</reference>
<keyword evidence="3" id="KW-1185">Reference proteome</keyword>
<gene>
    <name evidence="2" type="ORF">M413DRAFT_445528</name>
</gene>
<reference evidence="2 3" key="1">
    <citation type="submission" date="2014-04" db="EMBL/GenBank/DDBJ databases">
        <authorList>
            <consortium name="DOE Joint Genome Institute"/>
            <person name="Kuo A."/>
            <person name="Gay G."/>
            <person name="Dore J."/>
            <person name="Kohler A."/>
            <person name="Nagy L.G."/>
            <person name="Floudas D."/>
            <person name="Copeland A."/>
            <person name="Barry K.W."/>
            <person name="Cichocki N."/>
            <person name="Veneault-Fourrey C."/>
            <person name="LaButti K."/>
            <person name="Lindquist E.A."/>
            <person name="Lipzen A."/>
            <person name="Lundell T."/>
            <person name="Morin E."/>
            <person name="Murat C."/>
            <person name="Sun H."/>
            <person name="Tunlid A."/>
            <person name="Henrissat B."/>
            <person name="Grigoriev I.V."/>
            <person name="Hibbett D.S."/>
            <person name="Martin F."/>
            <person name="Nordberg H.P."/>
            <person name="Cantor M.N."/>
            <person name="Hua S.X."/>
        </authorList>
    </citation>
    <scope>NUCLEOTIDE SEQUENCE [LARGE SCALE GENOMIC DNA]</scope>
    <source>
        <strain evidence="3">h7</strain>
    </source>
</reference>
<dbReference type="AlphaFoldDB" id="A0A0C3CBG2"/>
<evidence type="ECO:0000313" key="2">
    <source>
        <dbReference type="EMBL" id="KIM41554.1"/>
    </source>
</evidence>
<evidence type="ECO:0000256" key="1">
    <source>
        <dbReference type="SAM" id="MobiDB-lite"/>
    </source>
</evidence>
<feature type="region of interest" description="Disordered" evidence="1">
    <location>
        <begin position="152"/>
        <end position="264"/>
    </location>
</feature>
<feature type="compositionally biased region" description="Low complexity" evidence="1">
    <location>
        <begin position="155"/>
        <end position="177"/>
    </location>
</feature>
<accession>A0A0C3CBG2</accession>
<feature type="compositionally biased region" description="Polar residues" evidence="1">
    <location>
        <begin position="248"/>
        <end position="264"/>
    </location>
</feature>
<protein>
    <submittedName>
        <fullName evidence="2">Uncharacterized protein</fullName>
    </submittedName>
</protein>
<feature type="compositionally biased region" description="Basic and acidic residues" evidence="1">
    <location>
        <begin position="232"/>
        <end position="247"/>
    </location>
</feature>
<organism evidence="2 3">
    <name type="scientific">Hebeloma cylindrosporum</name>
    <dbReference type="NCBI Taxonomy" id="76867"/>
    <lineage>
        <taxon>Eukaryota</taxon>
        <taxon>Fungi</taxon>
        <taxon>Dikarya</taxon>
        <taxon>Basidiomycota</taxon>
        <taxon>Agaricomycotina</taxon>
        <taxon>Agaricomycetes</taxon>
        <taxon>Agaricomycetidae</taxon>
        <taxon>Agaricales</taxon>
        <taxon>Agaricineae</taxon>
        <taxon>Hymenogastraceae</taxon>
        <taxon>Hebeloma</taxon>
    </lineage>
</organism>
<sequence>MLSRVSNRVRRPSLQDTTIPPPRIQLEVVDCAPDLLRWGDFSTPFPHVALGGYKKYYASSIPQIVEAPIYCPPLSREPNPYPSREIPATSLLFFISPPITRPLTIIHEASVESMTPQKPQNLSIRTSLRRKRRRLLRTPSIERDFPIHTRHFLASSSSGDETTTSSSSIDRTQSQRSAHSHSDSTHSHSSVQSDLSNHSESMSSECSNHSDFPITPSTSVDSGDEGYVLVHRQLEKEGPYETQKRPDSISSFSTARTNLSDSDT</sequence>
<feature type="compositionally biased region" description="Low complexity" evidence="1">
    <location>
        <begin position="187"/>
        <end position="211"/>
    </location>
</feature>
<dbReference type="Proteomes" id="UP000053424">
    <property type="component" value="Unassembled WGS sequence"/>
</dbReference>
<evidence type="ECO:0000313" key="3">
    <source>
        <dbReference type="Proteomes" id="UP000053424"/>
    </source>
</evidence>
<dbReference type="EMBL" id="KN831780">
    <property type="protein sequence ID" value="KIM41554.1"/>
    <property type="molecule type" value="Genomic_DNA"/>
</dbReference>
<proteinExistence type="predicted"/>
<name>A0A0C3CBG2_HEBCY</name>
<dbReference type="HOGENOM" id="CLU_877301_0_0_1"/>